<dbReference type="InterPro" id="IPR001494">
    <property type="entry name" value="Importin-beta_N"/>
</dbReference>
<evidence type="ECO:0000256" key="4">
    <source>
        <dbReference type="ARBA" id="ARBA00018945"/>
    </source>
</evidence>
<sequence length="966" mass="109343">MEISEENLHTLTNYLMQTLSPDPNVRRPAERFLESIEINKNYPILLLHLINKEDVHYTIRVAGAITFKNYTRRNWPINDDNLENKIDPEDRQRVKELIVDVMLVAPSSIQKQLSEAIGTIGKCDFPKDWPGLLTNMVEKFAGGDFHVINGILQTAHSIFKRYRYEFKSQKLWEEIKFVLDTFAKPLTDLAVATQNLTQVHATNPDALRVIYSSLLLISKIFYSLNFQDLPEFFEDNMNIWMPLFHTLLTTDVKCLHTDVDDEAGLLEQLRSQVCSNIALYAQKYDEEFQPYLQGFVTDIWSLLVSVSLQPKNDLLVSNALQFLSTIAERQQYRHLFEDKNVLTGICEKVIIPNIHFRDADLELFEDNPEEYIRKDIEGSDVESRRRSSSELVKVLAGHFPETVRTIFGARLQEMLGEYNSDPGKWRLKNTAVYIVTSLAERGSTAKHGVTKSSDLVDLHDFAGQYIIPELKKEVNTLPVIKADSIKYLITFRSLLAPQVVIAAFPDIVKHLSSPSLVVHSYAASAIEKLLILKQNNQPLITQELLRPIAGELLTGLFNILNLKGSEENEYAMKAIMRAFSTLDESVIPCLAELLPKLTQKLTIVAKNPSRPHFNHYLFETISLSIRIVCKNNPGAVSAFEEALFPTFQIIFQEDVQEFVPYCMQVLSLTLARRSPPLPAPYVALYPCLLSPQLWDRPGCVRGLVCLLRSYVRVSSNDDFNQTVKVNGLLGVFQKLISSRLNDHEGFYLMQSLIEHCPRELLDPFMKQVVLLLFQRLTAAKTTKYVKGLITFFCLLVVKYGAPTFIELVDSVQPQMFSMVVERLITPDCRKVSGSVERKITVVGLCRLVADLKQVFSGPYSACWPALAKSVVELLEAPEDDSVAPEDHFIEVDNLPGYEPAYVHLTAIGSDKHDPFPDISDLRRELANGIGSLFKVSGQVVTQAIANLGEPYTSHIKSYLTLIGVII</sequence>
<evidence type="ECO:0000256" key="2">
    <source>
        <dbReference type="ARBA" id="ARBA00004496"/>
    </source>
</evidence>
<evidence type="ECO:0000256" key="3">
    <source>
        <dbReference type="ARBA" id="ARBA00008669"/>
    </source>
</evidence>
<dbReference type="PANTHER" id="PTHR10997">
    <property type="entry name" value="IMPORTIN-7, 8, 11"/>
    <property type="match status" value="1"/>
</dbReference>
<evidence type="ECO:0000313" key="12">
    <source>
        <dbReference type="Proteomes" id="UP001152798"/>
    </source>
</evidence>
<dbReference type="Pfam" id="PF03378">
    <property type="entry name" value="CAS_CSE1"/>
    <property type="match status" value="1"/>
</dbReference>
<comment type="similarity">
    <text evidence="3">Belongs to the XPO2/CSE1 family.</text>
</comment>
<dbReference type="InterPro" id="IPR013713">
    <property type="entry name" value="XPO2_central"/>
</dbReference>
<dbReference type="AlphaFoldDB" id="A0A9P0E1H7"/>
<feature type="domain" description="Importin N-terminal" evidence="10">
    <location>
        <begin position="29"/>
        <end position="104"/>
    </location>
</feature>
<dbReference type="EMBL" id="OV725077">
    <property type="protein sequence ID" value="CAH1389210.1"/>
    <property type="molecule type" value="Genomic_DNA"/>
</dbReference>
<comment type="subcellular location">
    <subcellularLocation>
        <location evidence="2">Cytoplasm</location>
    </subcellularLocation>
    <subcellularLocation>
        <location evidence="1">Nucleus</location>
    </subcellularLocation>
</comment>
<dbReference type="PANTHER" id="PTHR10997:SF8">
    <property type="entry name" value="EXPORTIN-2"/>
    <property type="match status" value="1"/>
</dbReference>
<evidence type="ECO:0000313" key="11">
    <source>
        <dbReference type="EMBL" id="CAH1389210.1"/>
    </source>
</evidence>
<organism evidence="11 12">
    <name type="scientific">Nezara viridula</name>
    <name type="common">Southern green stink bug</name>
    <name type="synonym">Cimex viridulus</name>
    <dbReference type="NCBI Taxonomy" id="85310"/>
    <lineage>
        <taxon>Eukaryota</taxon>
        <taxon>Metazoa</taxon>
        <taxon>Ecdysozoa</taxon>
        <taxon>Arthropoda</taxon>
        <taxon>Hexapoda</taxon>
        <taxon>Insecta</taxon>
        <taxon>Pterygota</taxon>
        <taxon>Neoptera</taxon>
        <taxon>Paraneoptera</taxon>
        <taxon>Hemiptera</taxon>
        <taxon>Heteroptera</taxon>
        <taxon>Panheteroptera</taxon>
        <taxon>Pentatomomorpha</taxon>
        <taxon>Pentatomoidea</taxon>
        <taxon>Pentatomidae</taxon>
        <taxon>Pentatominae</taxon>
        <taxon>Nezara</taxon>
    </lineage>
</organism>
<dbReference type="GO" id="GO:0006611">
    <property type="term" value="P:protein export from nucleus"/>
    <property type="evidence" value="ECO:0007669"/>
    <property type="project" value="TreeGrafter"/>
</dbReference>
<dbReference type="Proteomes" id="UP001152798">
    <property type="component" value="Chromosome 1"/>
</dbReference>
<evidence type="ECO:0000256" key="5">
    <source>
        <dbReference type="ARBA" id="ARBA00022448"/>
    </source>
</evidence>
<gene>
    <name evidence="11" type="ORF">NEZAVI_LOCUS654</name>
</gene>
<reference evidence="11" key="1">
    <citation type="submission" date="2022-01" db="EMBL/GenBank/DDBJ databases">
        <authorList>
            <person name="King R."/>
        </authorList>
    </citation>
    <scope>NUCLEOTIDE SEQUENCE</scope>
</reference>
<evidence type="ECO:0000256" key="9">
    <source>
        <dbReference type="ARBA" id="ARBA00030693"/>
    </source>
</evidence>
<dbReference type="SUPFAM" id="SSF48371">
    <property type="entry name" value="ARM repeat"/>
    <property type="match status" value="1"/>
</dbReference>
<evidence type="ECO:0000256" key="7">
    <source>
        <dbReference type="ARBA" id="ARBA00022927"/>
    </source>
</evidence>
<protein>
    <recommendedName>
        <fullName evidence="4">Exportin-2</fullName>
    </recommendedName>
    <alternativeName>
        <fullName evidence="9">Importin-alpha re-exporter</fullName>
    </alternativeName>
</protein>
<dbReference type="GO" id="GO:0005635">
    <property type="term" value="C:nuclear envelope"/>
    <property type="evidence" value="ECO:0007669"/>
    <property type="project" value="TreeGrafter"/>
</dbReference>
<dbReference type="Gene3D" id="1.25.10.10">
    <property type="entry name" value="Leucine-rich Repeat Variant"/>
    <property type="match status" value="1"/>
</dbReference>
<evidence type="ECO:0000256" key="8">
    <source>
        <dbReference type="ARBA" id="ARBA00023242"/>
    </source>
</evidence>
<dbReference type="InterPro" id="IPR005043">
    <property type="entry name" value="XPO2_C"/>
</dbReference>
<dbReference type="GO" id="GO:0005829">
    <property type="term" value="C:cytosol"/>
    <property type="evidence" value="ECO:0007669"/>
    <property type="project" value="TreeGrafter"/>
</dbReference>
<dbReference type="InterPro" id="IPR016024">
    <property type="entry name" value="ARM-type_fold"/>
</dbReference>
<dbReference type="FunFam" id="1.25.10.10:FF:000057">
    <property type="entry name" value="Exportin-2 isoform 1"/>
    <property type="match status" value="1"/>
</dbReference>
<dbReference type="GO" id="GO:0006606">
    <property type="term" value="P:protein import into nucleus"/>
    <property type="evidence" value="ECO:0007669"/>
    <property type="project" value="TreeGrafter"/>
</dbReference>
<accession>A0A9P0E1H7</accession>
<keyword evidence="7" id="KW-0653">Protein transport</keyword>
<dbReference type="InterPro" id="IPR011989">
    <property type="entry name" value="ARM-like"/>
</dbReference>
<dbReference type="OrthoDB" id="3268246at2759"/>
<proteinExistence type="inferred from homology"/>
<keyword evidence="6" id="KW-0963">Cytoplasm</keyword>
<keyword evidence="5" id="KW-0813">Transport</keyword>
<evidence type="ECO:0000259" key="10">
    <source>
        <dbReference type="SMART" id="SM00913"/>
    </source>
</evidence>
<keyword evidence="12" id="KW-1185">Reference proteome</keyword>
<name>A0A9P0E1H7_NEZVI</name>
<evidence type="ECO:0000256" key="1">
    <source>
        <dbReference type="ARBA" id="ARBA00004123"/>
    </source>
</evidence>
<dbReference type="GO" id="GO:0005049">
    <property type="term" value="F:nuclear export signal receptor activity"/>
    <property type="evidence" value="ECO:0007669"/>
    <property type="project" value="TreeGrafter"/>
</dbReference>
<dbReference type="Pfam" id="PF03810">
    <property type="entry name" value="IBN_N"/>
    <property type="match status" value="1"/>
</dbReference>
<dbReference type="GO" id="GO:0031267">
    <property type="term" value="F:small GTPase binding"/>
    <property type="evidence" value="ECO:0007669"/>
    <property type="project" value="InterPro"/>
</dbReference>
<keyword evidence="8" id="KW-0539">Nucleus</keyword>
<dbReference type="SMART" id="SM00913">
    <property type="entry name" value="IBN_N"/>
    <property type="match status" value="1"/>
</dbReference>
<evidence type="ECO:0000256" key="6">
    <source>
        <dbReference type="ARBA" id="ARBA00022490"/>
    </source>
</evidence>
<dbReference type="Pfam" id="PF08506">
    <property type="entry name" value="Cse1"/>
    <property type="match status" value="1"/>
</dbReference>